<evidence type="ECO:0000259" key="2">
    <source>
        <dbReference type="Pfam" id="PF03281"/>
    </source>
</evidence>
<dbReference type="Gene3D" id="1.10.1410.40">
    <property type="match status" value="1"/>
</dbReference>
<dbReference type="EMBL" id="CAJNOK010028686">
    <property type="protein sequence ID" value="CAF1437965.1"/>
    <property type="molecule type" value="Genomic_DNA"/>
</dbReference>
<feature type="domain" description="Mab-21-like nucleotidyltransferase" evidence="2">
    <location>
        <begin position="110"/>
        <end position="239"/>
    </location>
</feature>
<organism evidence="3 5">
    <name type="scientific">Didymodactylos carnosus</name>
    <dbReference type="NCBI Taxonomy" id="1234261"/>
    <lineage>
        <taxon>Eukaryota</taxon>
        <taxon>Metazoa</taxon>
        <taxon>Spiralia</taxon>
        <taxon>Gnathifera</taxon>
        <taxon>Rotifera</taxon>
        <taxon>Eurotatoria</taxon>
        <taxon>Bdelloidea</taxon>
        <taxon>Philodinida</taxon>
        <taxon>Philodinidae</taxon>
        <taxon>Didymodactylos</taxon>
    </lineage>
</organism>
<sequence>PIKQSDTYAAVQLKLNLFKTLSYKLDVWIIEDRNDILKQWTELTTDFIIGLDFSFRFRKYAPYKCLYNKEYQQHFVRIKQILNWLETSNYQELIKVYKTYVNVYDYLTTVGRMNSFIHQLLTSDFRLKEKMSLANMYASLLLAQLHIFNTHPFFQSSYKGIDHEQIFDLTPVVHLQQWPNCCMNVLTSIDRRYGKKNCDAIEQIGCDLVPKWSRNGTQDIDGRLDFRYSFSRVEAVLINVRNEAEIAFMGFIKCLYYRYIADSMMCDSYIFKTLLNWFMELTPSFKKTENFYDDCLDTINGNLEQFLLYAIKSFEQKCCDHYWLRNLNVNLLETISDDAQQYCLNILKQIKANKWKYILNCTTTVFSDWIKYSQNALYINHMNLFDIFIYQFGHDDYLQRYDQKYEYFNVTCSLFCHLTTIGNDYINWNRFNELLNIPVCSDFNYYLNGHFKFDYFRYNSLKLTAIPNSTIACLKKIIGYLITEWLCQANAFLYYFLTNSEVKLKMREQQLSNEKKQ</sequence>
<dbReference type="InterPro" id="IPR046903">
    <property type="entry name" value="Mab-21-like_nuc_Trfase"/>
</dbReference>
<dbReference type="Pfam" id="PF03281">
    <property type="entry name" value="Mab-21"/>
    <property type="match status" value="1"/>
</dbReference>
<dbReference type="Proteomes" id="UP000682733">
    <property type="component" value="Unassembled WGS sequence"/>
</dbReference>
<evidence type="ECO:0000313" key="4">
    <source>
        <dbReference type="EMBL" id="CAF4234805.1"/>
    </source>
</evidence>
<evidence type="ECO:0000256" key="1">
    <source>
        <dbReference type="ARBA" id="ARBA00008307"/>
    </source>
</evidence>
<proteinExistence type="inferred from homology"/>
<reference evidence="3" key="1">
    <citation type="submission" date="2021-02" db="EMBL/GenBank/DDBJ databases">
        <authorList>
            <person name="Nowell W R."/>
        </authorList>
    </citation>
    <scope>NUCLEOTIDE SEQUENCE</scope>
</reference>
<comment type="caution">
    <text evidence="3">The sequence shown here is derived from an EMBL/GenBank/DDBJ whole genome shotgun (WGS) entry which is preliminary data.</text>
</comment>
<accession>A0A8S2FEE9</accession>
<feature type="non-terminal residue" evidence="3">
    <location>
        <position position="1"/>
    </location>
</feature>
<dbReference type="PANTHER" id="PTHR10656:SF42">
    <property type="entry name" value="CYCLIC GMP-AMP SYNTHASE-LIKE PROTEIN-RELATED"/>
    <property type="match status" value="1"/>
</dbReference>
<dbReference type="AlphaFoldDB" id="A0A8S2FEE9"/>
<dbReference type="Proteomes" id="UP000677228">
    <property type="component" value="Unassembled WGS sequence"/>
</dbReference>
<protein>
    <recommendedName>
        <fullName evidence="2">Mab-21-like nucleotidyltransferase domain-containing protein</fullName>
    </recommendedName>
</protein>
<gene>
    <name evidence="3" type="ORF">OVA965_LOCUS34322</name>
    <name evidence="4" type="ORF">TMI583_LOCUS35238</name>
</gene>
<name>A0A8S2FEE9_9BILA</name>
<dbReference type="EMBL" id="CAJOBA010050483">
    <property type="protein sequence ID" value="CAF4234805.1"/>
    <property type="molecule type" value="Genomic_DNA"/>
</dbReference>
<evidence type="ECO:0000313" key="3">
    <source>
        <dbReference type="EMBL" id="CAF1437965.1"/>
    </source>
</evidence>
<evidence type="ECO:0000313" key="5">
    <source>
        <dbReference type="Proteomes" id="UP000677228"/>
    </source>
</evidence>
<dbReference type="PANTHER" id="PTHR10656">
    <property type="entry name" value="CELL FATE DETERMINING PROTEIN MAB21-RELATED"/>
    <property type="match status" value="1"/>
</dbReference>
<comment type="similarity">
    <text evidence="1">Belongs to the mab-21 family.</text>
</comment>